<sequence length="233" mass="26592">MIGMNPSPRFPKTSWHPEAESTRILAEFAVGDAEMTCYLEDGLELDNLNPAIPEGADKKMFVDVTVARERLDNWARQGRLHDRLVVLLGDQVARVFTTWAEIEPVPGDGASHIRSSPRLAGVEIRLARIPHPSRIARLRRSAPDNLESAEICFRSLGAIYKEGEAIAFAERLEIDRKHIEEDERVTATLIVMEQNMLLREEENAEARQSRLEARRELRLERFHVQFDGDDIEE</sequence>
<dbReference type="EMBL" id="CP101740">
    <property type="protein sequence ID" value="UUL82552.1"/>
    <property type="molecule type" value="Genomic_DNA"/>
</dbReference>
<organism evidence="1 2">
    <name type="scientific">Sphingomonas qomolangmaensis</name>
    <dbReference type="NCBI Taxonomy" id="2918765"/>
    <lineage>
        <taxon>Bacteria</taxon>
        <taxon>Pseudomonadati</taxon>
        <taxon>Pseudomonadota</taxon>
        <taxon>Alphaproteobacteria</taxon>
        <taxon>Sphingomonadales</taxon>
        <taxon>Sphingomonadaceae</taxon>
        <taxon>Sphingomonas</taxon>
    </lineage>
</organism>
<protein>
    <submittedName>
        <fullName evidence="1">Uncharacterized protein</fullName>
    </submittedName>
</protein>
<gene>
    <name evidence="1" type="ORF">NMP03_15500</name>
</gene>
<name>A0ABY5L7Y5_9SPHN</name>
<keyword evidence="2" id="KW-1185">Reference proteome</keyword>
<evidence type="ECO:0000313" key="2">
    <source>
        <dbReference type="Proteomes" id="UP001058533"/>
    </source>
</evidence>
<proteinExistence type="predicted"/>
<reference evidence="1" key="1">
    <citation type="submission" date="2022-07" db="EMBL/GenBank/DDBJ databases">
        <title>Sphingomonas sp. nov., a novel bacterium isolated from the north slope of the Mount Everest.</title>
        <authorList>
            <person name="Cui X."/>
            <person name="Liu Y."/>
        </authorList>
    </citation>
    <scope>NUCLEOTIDE SEQUENCE</scope>
    <source>
        <strain evidence="1">S5-59</strain>
    </source>
</reference>
<evidence type="ECO:0000313" key="1">
    <source>
        <dbReference type="EMBL" id="UUL82552.1"/>
    </source>
</evidence>
<dbReference type="RefSeq" id="WP_256506390.1">
    <property type="nucleotide sequence ID" value="NZ_CP101740.1"/>
</dbReference>
<dbReference type="Proteomes" id="UP001058533">
    <property type="component" value="Chromosome"/>
</dbReference>
<accession>A0ABY5L7Y5</accession>